<sequence length="243" mass="27208">MDLKKITTKQLLQQLSAVGIEKPTQKDGLVALLQNHSRFTRHQQQAQDLAAIEQKIIEGPGKADLEMLLHRMMKILLTGLDLTLPQLPRGTEVQMQVSMNVTHTQIEIINADDQNRGGAPPLSEEDRNDMAMSNLAMVDEEEEEGKGLIEKLHPRPRARPENQEPEDRESNTSPIKRKRENSLASSSGSQQPILSKSKVESKAGFTSNEQTFEAFAPKSRSTLVKQPKKKQKRIGGRFVSGRE</sequence>
<evidence type="ECO:0000313" key="3">
    <source>
        <dbReference type="Proteomes" id="UP000177798"/>
    </source>
</evidence>
<accession>A0A1D9Q3X1</accession>
<feature type="region of interest" description="Disordered" evidence="1">
    <location>
        <begin position="108"/>
        <end position="243"/>
    </location>
</feature>
<dbReference type="EMBL" id="CP017818">
    <property type="protein sequence ID" value="APA09660.1"/>
    <property type="molecule type" value="Genomic_DNA"/>
</dbReference>
<dbReference type="VEuPathDB" id="FungiDB:sscle_05g044300"/>
<feature type="compositionally biased region" description="Polar residues" evidence="1">
    <location>
        <begin position="182"/>
        <end position="194"/>
    </location>
</feature>
<name>A0A1D9Q3X1_SCLS1</name>
<dbReference type="KEGG" id="ssl:SS1G_06174"/>
<protein>
    <submittedName>
        <fullName evidence="2">Uncharacterized protein</fullName>
    </submittedName>
</protein>
<dbReference type="AlphaFoldDB" id="A0A1D9Q3X1"/>
<feature type="compositionally biased region" description="Basic and acidic residues" evidence="1">
    <location>
        <begin position="145"/>
        <end position="162"/>
    </location>
</feature>
<dbReference type="Proteomes" id="UP000177798">
    <property type="component" value="Chromosome 5"/>
</dbReference>
<dbReference type="OrthoDB" id="3558481at2759"/>
<dbReference type="RefSeq" id="XP_001593252.1">
    <property type="nucleotide sequence ID" value="XM_001593202.1"/>
</dbReference>
<reference evidence="3" key="1">
    <citation type="journal article" date="2017" name="Genome Biol. Evol.">
        <title>The complete genome sequence of the phytopathogenic fungus Sclerotinia sclerotiorum reveals insights into the genome architecture of broad host range pathogens.</title>
        <authorList>
            <person name="Derbyshire M."/>
            <person name="Denton-Giles M."/>
            <person name="Hegedus D."/>
            <person name="Seifbarghy S."/>
            <person name="Rollins J."/>
            <person name="van Kan J."/>
            <person name="Seidl M.F."/>
            <person name="Faino L."/>
            <person name="Mbengue M."/>
            <person name="Navaud O."/>
            <person name="Raffaele S."/>
            <person name="Hammond-Kosack K."/>
            <person name="Heard S."/>
            <person name="Oliver R."/>
        </authorList>
    </citation>
    <scope>NUCLEOTIDE SEQUENCE [LARGE SCALE GENOMIC DNA]</scope>
    <source>
        <strain evidence="3">ATCC 18683 / 1980 / Ss-1</strain>
    </source>
</reference>
<evidence type="ECO:0000313" key="2">
    <source>
        <dbReference type="EMBL" id="APA09660.1"/>
    </source>
</evidence>
<feature type="compositionally biased region" description="Basic residues" evidence="1">
    <location>
        <begin position="226"/>
        <end position="235"/>
    </location>
</feature>
<gene>
    <name evidence="2" type="ORF">sscle_05g044300</name>
</gene>
<organism evidence="2 3">
    <name type="scientific">Sclerotinia sclerotiorum (strain ATCC 18683 / 1980 / Ss-1)</name>
    <name type="common">White mold</name>
    <name type="synonym">Whetzelinia sclerotiorum</name>
    <dbReference type="NCBI Taxonomy" id="665079"/>
    <lineage>
        <taxon>Eukaryota</taxon>
        <taxon>Fungi</taxon>
        <taxon>Dikarya</taxon>
        <taxon>Ascomycota</taxon>
        <taxon>Pezizomycotina</taxon>
        <taxon>Leotiomycetes</taxon>
        <taxon>Helotiales</taxon>
        <taxon>Sclerotiniaceae</taxon>
        <taxon>Sclerotinia</taxon>
    </lineage>
</organism>
<evidence type="ECO:0000256" key="1">
    <source>
        <dbReference type="SAM" id="MobiDB-lite"/>
    </source>
</evidence>
<proteinExistence type="predicted"/>
<dbReference type="OMA" id="LWHTRTE"/>